<comment type="caution">
    <text evidence="2">The sequence shown here is derived from an EMBL/GenBank/DDBJ whole genome shotgun (WGS) entry which is preliminary data.</text>
</comment>
<evidence type="ECO:0000256" key="1">
    <source>
        <dbReference type="SAM" id="MobiDB-lite"/>
    </source>
</evidence>
<evidence type="ECO:0000313" key="2">
    <source>
        <dbReference type="EMBL" id="EXX52083.1"/>
    </source>
</evidence>
<protein>
    <submittedName>
        <fullName evidence="2">Uncharacterized protein</fullName>
    </submittedName>
</protein>
<feature type="region of interest" description="Disordered" evidence="1">
    <location>
        <begin position="33"/>
        <end position="58"/>
    </location>
</feature>
<evidence type="ECO:0000313" key="3">
    <source>
        <dbReference type="Proteomes" id="UP000022910"/>
    </source>
</evidence>
<keyword evidence="3" id="KW-1185">Reference proteome</keyword>
<name>A0A015LBA0_RHIIW</name>
<reference evidence="2 3" key="1">
    <citation type="submission" date="2014-02" db="EMBL/GenBank/DDBJ databases">
        <title>Single nucleus genome sequencing reveals high similarity among nuclei of an endomycorrhizal fungus.</title>
        <authorList>
            <person name="Lin K."/>
            <person name="Geurts R."/>
            <person name="Zhang Z."/>
            <person name="Limpens E."/>
            <person name="Saunders D.G."/>
            <person name="Mu D."/>
            <person name="Pang E."/>
            <person name="Cao H."/>
            <person name="Cha H."/>
            <person name="Lin T."/>
            <person name="Zhou Q."/>
            <person name="Shang Y."/>
            <person name="Li Y."/>
            <person name="Ivanov S."/>
            <person name="Sharma T."/>
            <person name="Velzen R.V."/>
            <person name="Ruijter N.D."/>
            <person name="Aanen D.K."/>
            <person name="Win J."/>
            <person name="Kamoun S."/>
            <person name="Bisseling T."/>
            <person name="Huang S."/>
        </authorList>
    </citation>
    <scope>NUCLEOTIDE SEQUENCE [LARGE SCALE GENOMIC DNA]</scope>
    <source>
        <strain evidence="2">DAOM 197198w</strain>
        <strain evidence="3">DAOM197198w</strain>
    </source>
</reference>
<dbReference type="Proteomes" id="UP000022910">
    <property type="component" value="Unassembled WGS sequence"/>
</dbReference>
<proteinExistence type="predicted"/>
<dbReference type="EMBL" id="JEMT01029477">
    <property type="protein sequence ID" value="EXX52084.1"/>
    <property type="molecule type" value="Genomic_DNA"/>
</dbReference>
<organism evidence="2 3">
    <name type="scientific">Rhizophagus irregularis (strain DAOM 197198w)</name>
    <name type="common">Glomus intraradices</name>
    <dbReference type="NCBI Taxonomy" id="1432141"/>
    <lineage>
        <taxon>Eukaryota</taxon>
        <taxon>Fungi</taxon>
        <taxon>Fungi incertae sedis</taxon>
        <taxon>Mucoromycota</taxon>
        <taxon>Glomeromycotina</taxon>
        <taxon>Glomeromycetes</taxon>
        <taxon>Glomerales</taxon>
        <taxon>Glomeraceae</taxon>
        <taxon>Rhizophagus</taxon>
    </lineage>
</organism>
<dbReference type="EMBL" id="JEMT01029477">
    <property type="protein sequence ID" value="EXX52083.1"/>
    <property type="molecule type" value="Genomic_DNA"/>
</dbReference>
<dbReference type="AlphaFoldDB" id="A0A015LBA0"/>
<dbReference type="EMBL" id="JEMT01029477">
    <property type="protein sequence ID" value="EXX52085.1"/>
    <property type="molecule type" value="Genomic_DNA"/>
</dbReference>
<sequence length="91" mass="10502">MGLNPLLYYLQKITENKGNEKLYINPLNRKEFRNPKSTYSPAITKPKPPRPKSPLPSHVIKANPDYKEPYIPVTELPMFSVKSQTNNYLSI</sequence>
<dbReference type="OrthoDB" id="2388445at2759"/>
<accession>A0A015LBA0</accession>
<gene>
    <name evidence="2" type="ORF">RirG_256100</name>
</gene>
<dbReference type="HOGENOM" id="CLU_2428255_0_0_1"/>